<protein>
    <recommendedName>
        <fullName evidence="8">B9 domain-containing protein 2</fullName>
    </recommendedName>
</protein>
<evidence type="ECO:0000256" key="8">
    <source>
        <dbReference type="ARBA" id="ARBA00039272"/>
    </source>
</evidence>
<reference evidence="9" key="1">
    <citation type="submission" date="2019-09" db="EMBL/GenBank/DDBJ databases">
        <title>Bird 10,000 Genomes (B10K) Project - Family phase.</title>
        <authorList>
            <person name="Zhang G."/>
        </authorList>
    </citation>
    <scope>NUCLEOTIDE SEQUENCE</scope>
    <source>
        <strain evidence="9">B10K-DU-008-47</strain>
        <tissue evidence="9">Mixed tissue sample</tissue>
    </source>
</reference>
<dbReference type="OrthoDB" id="184109at2759"/>
<sequence length="84" mass="9474">LAYGFCHLPSRPGRHPLPCVTWRPRGPWWQRLRHRWLGGGPRLRDPAAAADAPDRFQLRTEAAGVVLLDLGVLTRHLQSFGVES</sequence>
<gene>
    <name evidence="9" type="primary">B9d2</name>
    <name evidence="9" type="ORF">PIACAY_R15131</name>
</gene>
<evidence type="ECO:0000256" key="5">
    <source>
        <dbReference type="ARBA" id="ARBA00023273"/>
    </source>
</evidence>
<keyword evidence="5" id="KW-0966">Cell projection</keyword>
<dbReference type="GO" id="GO:0060271">
    <property type="term" value="P:cilium assembly"/>
    <property type="evidence" value="ECO:0007669"/>
    <property type="project" value="TreeGrafter"/>
</dbReference>
<evidence type="ECO:0000313" key="9">
    <source>
        <dbReference type="EMBL" id="NWH83111.1"/>
    </source>
</evidence>
<evidence type="ECO:0000256" key="4">
    <source>
        <dbReference type="ARBA" id="ARBA00023212"/>
    </source>
</evidence>
<dbReference type="PANTHER" id="PTHR12968">
    <property type="entry name" value="B9 DOMAIN-CONTAINING"/>
    <property type="match status" value="1"/>
</dbReference>
<comment type="caution">
    <text evidence="9">The sequence shown here is derived from an EMBL/GenBank/DDBJ whole genome shotgun (WGS) entry which is preliminary data.</text>
</comment>
<keyword evidence="2" id="KW-0963">Cytoplasm</keyword>
<dbReference type="AlphaFoldDB" id="A0A850XNE6"/>
<dbReference type="EMBL" id="WAAB01101791">
    <property type="protein sequence ID" value="NWH83111.1"/>
    <property type="molecule type" value="Genomic_DNA"/>
</dbReference>
<proteinExistence type="inferred from homology"/>
<evidence type="ECO:0000256" key="3">
    <source>
        <dbReference type="ARBA" id="ARBA00022794"/>
    </source>
</evidence>
<dbReference type="PANTHER" id="PTHR12968:SF2">
    <property type="entry name" value="B9 DOMAIN-CONTAINING PROTEIN 2"/>
    <property type="match status" value="1"/>
</dbReference>
<comment type="subcellular location">
    <subcellularLocation>
        <location evidence="1">Cytoplasm</location>
        <location evidence="1">Cytoskeleton</location>
        <location evidence="1">Cilium basal body</location>
    </subcellularLocation>
</comment>
<dbReference type="Proteomes" id="UP000653271">
    <property type="component" value="Unassembled WGS sequence"/>
</dbReference>
<keyword evidence="4" id="KW-0206">Cytoskeleton</keyword>
<keyword evidence="10" id="KW-1185">Reference proteome</keyword>
<comment type="function">
    <text evidence="6">Component of the tectonic-like complex, a complex localized at the transition zone of primary cilia and acting as a barrier that prevents diffusion of transmembrane proteins between the cilia and plasma membranes.</text>
</comment>
<dbReference type="Pfam" id="PF07162">
    <property type="entry name" value="B9-C2"/>
    <property type="match status" value="1"/>
</dbReference>
<evidence type="ECO:0000313" key="10">
    <source>
        <dbReference type="Proteomes" id="UP000653271"/>
    </source>
</evidence>
<feature type="non-terminal residue" evidence="9">
    <location>
        <position position="84"/>
    </location>
</feature>
<dbReference type="InterPro" id="IPR010796">
    <property type="entry name" value="C2_B9-type_dom"/>
</dbReference>
<keyword evidence="3" id="KW-0970">Cilium biogenesis/degradation</keyword>
<organism evidence="9 10">
    <name type="scientific">Piaya cayana</name>
    <name type="common">Common squirrel cuckoo</name>
    <dbReference type="NCBI Taxonomy" id="33601"/>
    <lineage>
        <taxon>Eukaryota</taxon>
        <taxon>Metazoa</taxon>
        <taxon>Chordata</taxon>
        <taxon>Craniata</taxon>
        <taxon>Vertebrata</taxon>
        <taxon>Euteleostomi</taxon>
        <taxon>Archelosauria</taxon>
        <taxon>Archosauria</taxon>
        <taxon>Dinosauria</taxon>
        <taxon>Saurischia</taxon>
        <taxon>Theropoda</taxon>
        <taxon>Coelurosauria</taxon>
        <taxon>Aves</taxon>
        <taxon>Neognathae</taxon>
        <taxon>Neoaves</taxon>
        <taxon>Otidimorphae</taxon>
        <taxon>Cuculiformes</taxon>
        <taxon>Coccyzidae</taxon>
        <taxon>Piaya</taxon>
    </lineage>
</organism>
<name>A0A850XNE6_PIACA</name>
<evidence type="ECO:0000256" key="2">
    <source>
        <dbReference type="ARBA" id="ARBA00022490"/>
    </source>
</evidence>
<evidence type="ECO:0000256" key="7">
    <source>
        <dbReference type="ARBA" id="ARBA00038411"/>
    </source>
</evidence>
<feature type="non-terminal residue" evidence="9">
    <location>
        <position position="1"/>
    </location>
</feature>
<accession>A0A850XNE6</accession>
<evidence type="ECO:0000256" key="1">
    <source>
        <dbReference type="ARBA" id="ARBA00004120"/>
    </source>
</evidence>
<evidence type="ECO:0000256" key="6">
    <source>
        <dbReference type="ARBA" id="ARBA00037672"/>
    </source>
</evidence>
<comment type="similarity">
    <text evidence="7">Belongs to the B9D family.</text>
</comment>
<dbReference type="GO" id="GO:0036038">
    <property type="term" value="C:MKS complex"/>
    <property type="evidence" value="ECO:0007669"/>
    <property type="project" value="TreeGrafter"/>
</dbReference>